<sequence length="132" mass="13471">MGVRKYLVAVAAVALVASGCGGGSGDSEFCSGSSTSGCTEVPKAAAKEDFCAAGAAFSGSKGFKNGLKAARRLAAVGTPNDIEASARAGFVELVERMVDSKDGPDFRGRTRNLSSAESKHLLDLDTYIQATC</sequence>
<dbReference type="EMBL" id="RJSE01000003">
    <property type="protein sequence ID" value="RNL65307.1"/>
    <property type="molecule type" value="Genomic_DNA"/>
</dbReference>
<name>A0A3N0CPA6_9ACTN</name>
<feature type="chain" id="PRO_5039546855" description="DUF732 domain-containing protein" evidence="1">
    <location>
        <begin position="23"/>
        <end position="132"/>
    </location>
</feature>
<comment type="caution">
    <text evidence="2">The sequence shown here is derived from an EMBL/GenBank/DDBJ whole genome shotgun (WGS) entry which is preliminary data.</text>
</comment>
<protein>
    <recommendedName>
        <fullName evidence="4">DUF732 domain-containing protein</fullName>
    </recommendedName>
</protein>
<feature type="signal peptide" evidence="1">
    <location>
        <begin position="1"/>
        <end position="22"/>
    </location>
</feature>
<evidence type="ECO:0000313" key="2">
    <source>
        <dbReference type="EMBL" id="RNL65307.1"/>
    </source>
</evidence>
<dbReference type="PROSITE" id="PS51257">
    <property type="entry name" value="PROKAR_LIPOPROTEIN"/>
    <property type="match status" value="1"/>
</dbReference>
<gene>
    <name evidence="2" type="ORF">EFK50_04940</name>
</gene>
<reference evidence="2 3" key="1">
    <citation type="submission" date="2018-11" db="EMBL/GenBank/DDBJ databases">
        <authorList>
            <person name="Li F."/>
        </authorList>
    </citation>
    <scope>NUCLEOTIDE SEQUENCE [LARGE SCALE GENOMIC DNA]</scope>
    <source>
        <strain evidence="2 3">Gsoil 097</strain>
    </source>
</reference>
<evidence type="ECO:0008006" key="4">
    <source>
        <dbReference type="Google" id="ProtNLM"/>
    </source>
</evidence>
<proteinExistence type="predicted"/>
<keyword evidence="3" id="KW-1185">Reference proteome</keyword>
<dbReference type="Proteomes" id="UP000267128">
    <property type="component" value="Unassembled WGS sequence"/>
</dbReference>
<keyword evidence="1" id="KW-0732">Signal</keyword>
<evidence type="ECO:0000256" key="1">
    <source>
        <dbReference type="SAM" id="SignalP"/>
    </source>
</evidence>
<evidence type="ECO:0000313" key="3">
    <source>
        <dbReference type="Proteomes" id="UP000267128"/>
    </source>
</evidence>
<accession>A0A3N0CPA6</accession>
<dbReference type="AlphaFoldDB" id="A0A3N0CPA6"/>
<organism evidence="2 3">
    <name type="scientific">Nocardioides marmoriginsengisoli</name>
    <dbReference type="NCBI Taxonomy" id="661483"/>
    <lineage>
        <taxon>Bacteria</taxon>
        <taxon>Bacillati</taxon>
        <taxon>Actinomycetota</taxon>
        <taxon>Actinomycetes</taxon>
        <taxon>Propionibacteriales</taxon>
        <taxon>Nocardioidaceae</taxon>
        <taxon>Nocardioides</taxon>
    </lineage>
</organism>